<evidence type="ECO:0000259" key="5">
    <source>
        <dbReference type="PROSITE" id="PS50977"/>
    </source>
</evidence>
<keyword evidence="1" id="KW-0805">Transcription regulation</keyword>
<reference evidence="6 7" key="1">
    <citation type="submission" date="2020-03" db="EMBL/GenBank/DDBJ databases">
        <title>Isolation and identification of active actinomycetes.</title>
        <authorList>
            <person name="Sun X."/>
        </authorList>
    </citation>
    <scope>NUCLEOTIDE SEQUENCE [LARGE SCALE GENOMIC DNA]</scope>
    <source>
        <strain evidence="6 7">NEAU-D13</strain>
    </source>
</reference>
<dbReference type="GO" id="GO:0003700">
    <property type="term" value="F:DNA-binding transcription factor activity"/>
    <property type="evidence" value="ECO:0007669"/>
    <property type="project" value="TreeGrafter"/>
</dbReference>
<evidence type="ECO:0000256" key="1">
    <source>
        <dbReference type="ARBA" id="ARBA00023015"/>
    </source>
</evidence>
<feature type="domain" description="HTH tetR-type" evidence="5">
    <location>
        <begin position="10"/>
        <end position="70"/>
    </location>
</feature>
<dbReference type="EMBL" id="JAAMPJ010000001">
    <property type="protein sequence ID" value="NGY57418.1"/>
    <property type="molecule type" value="Genomic_DNA"/>
</dbReference>
<dbReference type="GO" id="GO:0000976">
    <property type="term" value="F:transcription cis-regulatory region binding"/>
    <property type="evidence" value="ECO:0007669"/>
    <property type="project" value="TreeGrafter"/>
</dbReference>
<evidence type="ECO:0000256" key="3">
    <source>
        <dbReference type="ARBA" id="ARBA00023163"/>
    </source>
</evidence>
<dbReference type="InterPro" id="IPR001647">
    <property type="entry name" value="HTH_TetR"/>
</dbReference>
<evidence type="ECO:0000256" key="4">
    <source>
        <dbReference type="PROSITE-ProRule" id="PRU00335"/>
    </source>
</evidence>
<evidence type="ECO:0000313" key="6">
    <source>
        <dbReference type="EMBL" id="NGY57418.1"/>
    </source>
</evidence>
<evidence type="ECO:0000256" key="2">
    <source>
        <dbReference type="ARBA" id="ARBA00023125"/>
    </source>
</evidence>
<dbReference type="PRINTS" id="PR00455">
    <property type="entry name" value="HTHTETR"/>
</dbReference>
<dbReference type="Proteomes" id="UP000481360">
    <property type="component" value="Unassembled WGS sequence"/>
</dbReference>
<dbReference type="PANTHER" id="PTHR30055:SF234">
    <property type="entry name" value="HTH-TYPE TRANSCRIPTIONAL REGULATOR BETI"/>
    <property type="match status" value="1"/>
</dbReference>
<protein>
    <submittedName>
        <fullName evidence="6">TetR/AcrR family transcriptional regulator</fullName>
    </submittedName>
</protein>
<dbReference type="Gene3D" id="1.10.357.10">
    <property type="entry name" value="Tetracycline Repressor, domain 2"/>
    <property type="match status" value="1"/>
</dbReference>
<sequence>MAGLRERKKARTRAAIAASAAELFARNGFRAVTMIEVAEAAEVSEQTVYNHFPTKESLVFDRAGELRAALLELDRYSGVVANYGNWLSAAVLGASAQRAIRNPGDMPRLVASDAGLRRYLLELADDWSSALAEVWVARSGERFDPVVARTLTDALLHVFVRAVDRLGIIETEEEIEALEADIRTAVNVFRPAFAALP</sequence>
<feature type="DNA-binding region" description="H-T-H motif" evidence="4">
    <location>
        <begin position="33"/>
        <end position="52"/>
    </location>
</feature>
<evidence type="ECO:0000313" key="7">
    <source>
        <dbReference type="Proteomes" id="UP000481360"/>
    </source>
</evidence>
<accession>A0A7C9VRJ8</accession>
<dbReference type="PROSITE" id="PS50977">
    <property type="entry name" value="HTH_TETR_2"/>
    <property type="match status" value="1"/>
</dbReference>
<dbReference type="RefSeq" id="WP_166042782.1">
    <property type="nucleotide sequence ID" value="NZ_JAAMPJ010000001.1"/>
</dbReference>
<keyword evidence="2 4" id="KW-0238">DNA-binding</keyword>
<dbReference type="InterPro" id="IPR050109">
    <property type="entry name" value="HTH-type_TetR-like_transc_reg"/>
</dbReference>
<keyword evidence="7" id="KW-1185">Reference proteome</keyword>
<organism evidence="6 7">
    <name type="scientific">Lentzea alba</name>
    <dbReference type="NCBI Taxonomy" id="2714351"/>
    <lineage>
        <taxon>Bacteria</taxon>
        <taxon>Bacillati</taxon>
        <taxon>Actinomycetota</taxon>
        <taxon>Actinomycetes</taxon>
        <taxon>Pseudonocardiales</taxon>
        <taxon>Pseudonocardiaceae</taxon>
        <taxon>Lentzea</taxon>
    </lineage>
</organism>
<proteinExistence type="predicted"/>
<dbReference type="PANTHER" id="PTHR30055">
    <property type="entry name" value="HTH-TYPE TRANSCRIPTIONAL REGULATOR RUTR"/>
    <property type="match status" value="1"/>
</dbReference>
<dbReference type="InterPro" id="IPR009057">
    <property type="entry name" value="Homeodomain-like_sf"/>
</dbReference>
<dbReference type="Pfam" id="PF00440">
    <property type="entry name" value="TetR_N"/>
    <property type="match status" value="1"/>
</dbReference>
<dbReference type="SUPFAM" id="SSF46689">
    <property type="entry name" value="Homeodomain-like"/>
    <property type="match status" value="1"/>
</dbReference>
<gene>
    <name evidence="6" type="ORF">G7043_00580</name>
</gene>
<name>A0A7C9VRJ8_9PSEU</name>
<comment type="caution">
    <text evidence="6">The sequence shown here is derived from an EMBL/GenBank/DDBJ whole genome shotgun (WGS) entry which is preliminary data.</text>
</comment>
<keyword evidence="3" id="KW-0804">Transcription</keyword>
<dbReference type="AlphaFoldDB" id="A0A7C9VRJ8"/>